<feature type="transmembrane region" description="Helical" evidence="11">
    <location>
        <begin position="119"/>
        <end position="137"/>
    </location>
</feature>
<evidence type="ECO:0000256" key="3">
    <source>
        <dbReference type="ARBA" id="ARBA00022543"/>
    </source>
</evidence>
<dbReference type="OrthoDB" id="30586at2"/>
<feature type="transmembrane region" description="Helical" evidence="11">
    <location>
        <begin position="90"/>
        <end position="107"/>
    </location>
</feature>
<evidence type="ECO:0000256" key="5">
    <source>
        <dbReference type="ARBA" id="ARBA00022692"/>
    </source>
</evidence>
<dbReference type="SMART" id="SM01021">
    <property type="entry name" value="Bac_rhodopsin"/>
    <property type="match status" value="1"/>
</dbReference>
<dbReference type="Pfam" id="PF01036">
    <property type="entry name" value="Bac_rhodopsin"/>
    <property type="match status" value="1"/>
</dbReference>
<gene>
    <name evidence="12" type="ORF">MB2181_00945</name>
</gene>
<evidence type="ECO:0000256" key="1">
    <source>
        <dbReference type="ARBA" id="ARBA00004141"/>
    </source>
</evidence>
<evidence type="ECO:0000256" key="2">
    <source>
        <dbReference type="ARBA" id="ARBA00008130"/>
    </source>
</evidence>
<evidence type="ECO:0000313" key="13">
    <source>
        <dbReference type="Proteomes" id="UP000054262"/>
    </source>
</evidence>
<dbReference type="InterPro" id="IPR018229">
    <property type="entry name" value="Rhodopsin_retinal_BS"/>
</dbReference>
<protein>
    <recommendedName>
        <fullName evidence="14">Xanthorhodopsin</fullName>
    </recommendedName>
</protein>
<keyword evidence="5 11" id="KW-0812">Transmembrane</keyword>
<dbReference type="EMBL" id="AAUX01000001">
    <property type="protein sequence ID" value="EAV46596.1"/>
    <property type="molecule type" value="Genomic_DNA"/>
</dbReference>
<evidence type="ECO:0008006" key="14">
    <source>
        <dbReference type="Google" id="ProtNLM"/>
    </source>
</evidence>
<dbReference type="GO" id="GO:0016020">
    <property type="term" value="C:membrane"/>
    <property type="evidence" value="ECO:0007669"/>
    <property type="project" value="UniProtKB-SubCell"/>
</dbReference>
<dbReference type="AlphaFoldDB" id="A0P4Y6"/>
<evidence type="ECO:0000256" key="9">
    <source>
        <dbReference type="ARBA" id="ARBA00023136"/>
    </source>
</evidence>
<proteinExistence type="inferred from homology"/>
<dbReference type="PROSITE" id="PS00950">
    <property type="entry name" value="BACTERIAL_OPSIN_1"/>
    <property type="match status" value="1"/>
</dbReference>
<feature type="transmembrane region" description="Helical" evidence="11">
    <location>
        <begin position="6"/>
        <end position="29"/>
    </location>
</feature>
<keyword evidence="6" id="KW-0681">Retinal protein</keyword>
<name>A0P4Y6_9PROT</name>
<dbReference type="CDD" id="cd15242">
    <property type="entry name" value="7tm_Proteorhodopsin"/>
    <property type="match status" value="1"/>
</dbReference>
<feature type="transmembrane region" description="Helical" evidence="11">
    <location>
        <begin position="41"/>
        <end position="57"/>
    </location>
</feature>
<dbReference type="InterPro" id="IPR001425">
    <property type="entry name" value="Arc/bac/fun_rhodopsins"/>
</dbReference>
<evidence type="ECO:0000256" key="8">
    <source>
        <dbReference type="ARBA" id="ARBA00022991"/>
    </source>
</evidence>
<comment type="subcellular location">
    <subcellularLocation>
        <location evidence="1">Membrane</location>
        <topology evidence="1">Multi-pass membrane protein</topology>
    </subcellularLocation>
</comment>
<dbReference type="GO" id="GO:0007602">
    <property type="term" value="P:phototransduction"/>
    <property type="evidence" value="ECO:0007669"/>
    <property type="project" value="UniProtKB-KW"/>
</dbReference>
<evidence type="ECO:0000256" key="10">
    <source>
        <dbReference type="ARBA" id="ARBA00023170"/>
    </source>
</evidence>
<comment type="similarity">
    <text evidence="2">Belongs to the archaeal/bacterial/fungal opsin family.</text>
</comment>
<feature type="transmembrane region" description="Helical" evidence="11">
    <location>
        <begin position="187"/>
        <end position="208"/>
    </location>
</feature>
<organism evidence="12 13">
    <name type="scientific">Methylophilales bacterium HTCC2181</name>
    <dbReference type="NCBI Taxonomy" id="383631"/>
    <lineage>
        <taxon>Bacteria</taxon>
        <taxon>Pseudomonadati</taxon>
        <taxon>Pseudomonadota</taxon>
        <taxon>Betaproteobacteria</taxon>
        <taxon>Nitrosomonadales</taxon>
        <taxon>OM43 clade</taxon>
    </lineage>
</organism>
<keyword evidence="10" id="KW-0675">Receptor</keyword>
<evidence type="ECO:0000256" key="7">
    <source>
        <dbReference type="ARBA" id="ARBA00022989"/>
    </source>
</evidence>
<dbReference type="GO" id="GO:0005216">
    <property type="term" value="F:monoatomic ion channel activity"/>
    <property type="evidence" value="ECO:0007669"/>
    <property type="project" value="InterPro"/>
</dbReference>
<dbReference type="PRINTS" id="PR00251">
    <property type="entry name" value="BACTRLOPSIN"/>
</dbReference>
<reference evidence="12 13" key="1">
    <citation type="submission" date="2006-11" db="EMBL/GenBank/DDBJ databases">
        <authorList>
            <person name="Giovannoni S."/>
            <person name="Vergin K."/>
            <person name="Ferriera S."/>
            <person name="Johnson J."/>
            <person name="Kravitz S."/>
            <person name="Beeson K."/>
            <person name="Sutton G."/>
            <person name="Rogers Y.-H."/>
            <person name="Friedman R."/>
            <person name="Frazier M."/>
            <person name="Venter J.C."/>
        </authorList>
    </citation>
    <scope>NUCLEOTIDE SEQUENCE [LARGE SCALE GENOMIC DNA]</scope>
    <source>
        <strain evidence="12 13">HTCC2181</strain>
    </source>
</reference>
<dbReference type="PANTHER" id="PTHR28286:SF2">
    <property type="entry name" value="BACTERIORHODOPSIN _OPSIN, NOPA (EUROFUNG)"/>
    <property type="match status" value="1"/>
</dbReference>
<evidence type="ECO:0000256" key="6">
    <source>
        <dbReference type="ARBA" id="ARBA00022925"/>
    </source>
</evidence>
<feature type="transmembrane region" description="Helical" evidence="11">
    <location>
        <begin position="143"/>
        <end position="166"/>
    </location>
</feature>
<dbReference type="Proteomes" id="UP000054262">
    <property type="component" value="Unassembled WGS sequence"/>
</dbReference>
<evidence type="ECO:0000256" key="4">
    <source>
        <dbReference type="ARBA" id="ARBA00022606"/>
    </source>
</evidence>
<keyword evidence="3" id="KW-0600">Photoreceptor protein</keyword>
<keyword evidence="13" id="KW-1185">Reference proteome</keyword>
<accession>A0P4Y6</accession>
<dbReference type="Gene3D" id="1.20.1070.10">
    <property type="entry name" value="Rhodopsin 7-helix transmembrane proteins"/>
    <property type="match status" value="1"/>
</dbReference>
<keyword evidence="4" id="KW-0716">Sensory transduction</keyword>
<feature type="transmembrane region" description="Helical" evidence="11">
    <location>
        <begin position="220"/>
        <end position="239"/>
    </location>
</feature>
<dbReference type="SUPFAM" id="SSF81321">
    <property type="entry name" value="Family A G protein-coupled receptor-like"/>
    <property type="match status" value="1"/>
</dbReference>
<keyword evidence="9 11" id="KW-0472">Membrane</keyword>
<dbReference type="PANTHER" id="PTHR28286">
    <property type="match status" value="1"/>
</dbReference>
<keyword evidence="8" id="KW-0157">Chromophore</keyword>
<evidence type="ECO:0000313" key="12">
    <source>
        <dbReference type="EMBL" id="EAV46596.1"/>
    </source>
</evidence>
<keyword evidence="7 11" id="KW-1133">Transmembrane helix</keyword>
<comment type="caution">
    <text evidence="12">The sequence shown here is derived from an EMBL/GenBank/DDBJ whole genome shotgun (WGS) entry which is preliminary data.</text>
</comment>
<evidence type="ECO:0000256" key="11">
    <source>
        <dbReference type="SAM" id="Phobius"/>
    </source>
</evidence>
<dbReference type="GO" id="GO:0009881">
    <property type="term" value="F:photoreceptor activity"/>
    <property type="evidence" value="ECO:0007669"/>
    <property type="project" value="UniProtKB-KW"/>
</dbReference>
<sequence>MELADYNLVFNSLSFAIATFGAGTVFFFAQRSQVAPAYKTALTLSGLVCLIAFYHYLRMFDSFNHAYVLSNGVVETTGAAFNDAYRYVDWLLTVPLLLLELVLVMRLSKEETYSKGTKLAFAAALMVALGYPGEISGDVGTRWMWWILAMIPFLYIVKDLVSGLGASISKQPKAVQGLVSNARTLTILSWTFYPIVFILPMLGIGGLVAGEVNAAVQVGYTIADIVAKAMFGVMIYMIAQRKSDAGA</sequence>